<evidence type="ECO:0000313" key="2">
    <source>
        <dbReference type="Proteomes" id="UP000805649"/>
    </source>
</evidence>
<accession>A0ACC3Z9V0</accession>
<dbReference type="EMBL" id="VUJX02000002">
    <property type="protein sequence ID" value="KAL0940854.1"/>
    <property type="molecule type" value="Genomic_DNA"/>
</dbReference>
<organism evidence="1 2">
    <name type="scientific">Colletotrichum truncatum</name>
    <name type="common">Anthracnose fungus</name>
    <name type="synonym">Colletotrichum capsici</name>
    <dbReference type="NCBI Taxonomy" id="5467"/>
    <lineage>
        <taxon>Eukaryota</taxon>
        <taxon>Fungi</taxon>
        <taxon>Dikarya</taxon>
        <taxon>Ascomycota</taxon>
        <taxon>Pezizomycotina</taxon>
        <taxon>Sordariomycetes</taxon>
        <taxon>Hypocreomycetidae</taxon>
        <taxon>Glomerellales</taxon>
        <taxon>Glomerellaceae</taxon>
        <taxon>Colletotrichum</taxon>
        <taxon>Colletotrichum truncatum species complex</taxon>
    </lineage>
</organism>
<comment type="caution">
    <text evidence="1">The sequence shown here is derived from an EMBL/GenBank/DDBJ whole genome shotgun (WGS) entry which is preliminary data.</text>
</comment>
<keyword evidence="2" id="KW-1185">Reference proteome</keyword>
<sequence length="994" mass="110306">MTDSIYTSSSFENNRGGVRLSDHSPPGASASYHYHRTSSSSANTICEKSPSDVFGPEIPQGATQRYLKDCQQNYQLPPPPKFQSDYTFTNQRSAHRACTSIPRNPTGFAESTPPVNFEGAGSVIPTNPAIGDHISAECHLEPATVTPHNDSRPAARNGKTPLKTLNEPSCDVWRSPLDSETISEERDKTTTATGHTKVKTVAEMAAHCQLEGPLTGPLRDNRRSEIARNHPAWLPARQVQAGIMTTQQAIRRTPGIPSRIANDLCDGLQKYAQDVNNMLRQAINEVADYRLDIEYSDKVLCSSKLEASIMLEERNQLKRDFAELQTKHDELENRLARYHMEIENHKNRLREHLAKLDHQKESEDVTKETINQLLGTIKEFVIQPSAQWLHDDHHDNGSPRKVITALNAASIAALEQQENHAQQRLLSAQNRIQSEHCEVVPSMNNALQPFNHSQNLGQFQAPLLASVPGQNGPPSSYPGVFNNSRCPTDNRTSSSAGWTRNSNYSRFQASKAPGRPYSRSGNACNSFMSGYKQHNGHDTAGSYVNPHNLRARHSTSINNRDFNSQHAFRPNAPEFRPGYSDCMGNDLSNTDTLYNLSYQNEPKPGSRPDYIEGSTAPFNSPTPRSASRGGFGGFEGSSSDYARPSPLIPQTPGFRSNQRYRNTTADHCDVQLQRKHAAGSLGQSYHTANYNQSGCTPVLYGQGGNGPRSASKTTKLGPGILTPKGGFSQDIDCDNERYARAFEGVLRFASSVEPSVLSRLSDVAIARYMTSLYSPFNEQQAWSYIRQHMNDGMMRACLVSRVIIDLLVNRIFVFEAWQGFSVDADRQIGEIRYELNNLSAGQGGALQVCIDRIAAIVNSCINHERYDAYRSHRIEYFQAELREMLSPLLIPESDGGPILEQADDALCNMVEKAWSISAKMFTSRCTFEFRFPDAGARFNTQTMVAVAPNIDPQVLQVDHWRVQLVVTPVITVRNDTGASISVASITNAHVICMK</sequence>
<dbReference type="Proteomes" id="UP000805649">
    <property type="component" value="Unassembled WGS sequence"/>
</dbReference>
<proteinExistence type="predicted"/>
<reference evidence="1 2" key="1">
    <citation type="journal article" date="2020" name="Phytopathology">
        <title>Genome Sequence Resources of Colletotrichum truncatum, C. plurivorum, C. musicola, and C. sojae: Four Species Pathogenic to Soybean (Glycine max).</title>
        <authorList>
            <person name="Rogerio F."/>
            <person name="Boufleur T.R."/>
            <person name="Ciampi-Guillardi M."/>
            <person name="Sukno S.A."/>
            <person name="Thon M.R."/>
            <person name="Massola Junior N.S."/>
            <person name="Baroncelli R."/>
        </authorList>
    </citation>
    <scope>NUCLEOTIDE SEQUENCE [LARGE SCALE GENOMIC DNA]</scope>
    <source>
        <strain evidence="1 2">CMES1059</strain>
    </source>
</reference>
<name>A0ACC3Z9V0_COLTU</name>
<protein>
    <submittedName>
        <fullName evidence="1">Uncharacterized protein</fullName>
    </submittedName>
</protein>
<gene>
    <name evidence="1" type="ORF">CTRU02_203617</name>
</gene>
<evidence type="ECO:0000313" key="1">
    <source>
        <dbReference type="EMBL" id="KAL0940854.1"/>
    </source>
</evidence>